<evidence type="ECO:0000256" key="3">
    <source>
        <dbReference type="ARBA" id="ARBA00022723"/>
    </source>
</evidence>
<dbReference type="EC" id="3.4.13.22" evidence="9 10"/>
<evidence type="ECO:0000256" key="4">
    <source>
        <dbReference type="ARBA" id="ARBA00022801"/>
    </source>
</evidence>
<evidence type="ECO:0000256" key="6">
    <source>
        <dbReference type="ARBA" id="ARBA00022997"/>
    </source>
</evidence>
<dbReference type="PANTHER" id="PTHR43126:SF1">
    <property type="entry name" value="D-ALANYL-D-ALANINE DIPEPTIDASE"/>
    <property type="match status" value="1"/>
</dbReference>
<dbReference type="RefSeq" id="WP_163722148.1">
    <property type="nucleotide sequence ID" value="NZ_AP022574.1"/>
</dbReference>
<keyword evidence="3 9" id="KW-0479">Metal-binding</keyword>
<keyword evidence="2 9" id="KW-0645">Protease</keyword>
<evidence type="ECO:0000313" key="13">
    <source>
        <dbReference type="Proteomes" id="UP000466514"/>
    </source>
</evidence>
<keyword evidence="6 9" id="KW-0224">Dipeptidase</keyword>
<comment type="cofactor">
    <cofactor evidence="9">
        <name>Zn(2+)</name>
        <dbReference type="ChEBI" id="CHEBI:29105"/>
    </cofactor>
    <text evidence="9">Binds 1 zinc ion per subunit.</text>
</comment>
<evidence type="ECO:0000313" key="12">
    <source>
        <dbReference type="EMBL" id="BBX68680.1"/>
    </source>
</evidence>
<feature type="chain" id="PRO_5029622416" description="D-alanyl-D-alanine dipeptidase" evidence="11">
    <location>
        <begin position="27"/>
        <end position="263"/>
    </location>
</feature>
<dbReference type="GO" id="GO:0071555">
    <property type="term" value="P:cell wall organization"/>
    <property type="evidence" value="ECO:0007669"/>
    <property type="project" value="UniProtKB-KW"/>
</dbReference>
<dbReference type="CDD" id="cd14817">
    <property type="entry name" value="D-Ala-D-Ala_dipeptidase_VanX"/>
    <property type="match status" value="1"/>
</dbReference>
<dbReference type="GO" id="GO:0160237">
    <property type="term" value="F:D-Ala-D-Ala dipeptidase activity"/>
    <property type="evidence" value="ECO:0007669"/>
    <property type="project" value="UniProtKB-EC"/>
</dbReference>
<name>A0A7I7M9G7_9MYCO</name>
<keyword evidence="4 9" id="KW-0378">Hydrolase</keyword>
<dbReference type="PIRSF" id="PIRSF026671">
    <property type="entry name" value="AA_dipeptidase"/>
    <property type="match status" value="1"/>
</dbReference>
<organism evidence="12 13">
    <name type="scientific">Mycolicibacterium psychrotolerans</name>
    <dbReference type="NCBI Taxonomy" id="216929"/>
    <lineage>
        <taxon>Bacteria</taxon>
        <taxon>Bacillati</taxon>
        <taxon>Actinomycetota</taxon>
        <taxon>Actinomycetes</taxon>
        <taxon>Mycobacteriales</taxon>
        <taxon>Mycobacteriaceae</taxon>
        <taxon>Mycolicibacterium</taxon>
    </lineage>
</organism>
<keyword evidence="7 9" id="KW-0482">Metalloprotease</keyword>
<evidence type="ECO:0000256" key="5">
    <source>
        <dbReference type="ARBA" id="ARBA00022833"/>
    </source>
</evidence>
<feature type="binding site" evidence="9">
    <location>
        <position position="147"/>
    </location>
    <ligand>
        <name>Zn(2+)</name>
        <dbReference type="ChEBI" id="CHEBI:29105"/>
        <note>catalytic</note>
    </ligand>
</feature>
<feature type="binding site" evidence="9">
    <location>
        <position position="239"/>
    </location>
    <ligand>
        <name>Zn(2+)</name>
        <dbReference type="ChEBI" id="CHEBI:29105"/>
        <note>catalytic</note>
    </ligand>
</feature>
<evidence type="ECO:0000256" key="8">
    <source>
        <dbReference type="ARBA" id="ARBA00023316"/>
    </source>
</evidence>
<sequence length="263" mass="28905">MLNRMAGALAVCALLTAGAAVPPASAEPDPAAHPDLVSLTDVDPSISLDIRYATEHNFTGHRVDGYEAPMCLLARPAAEALRDAQRDFLGRGYSLKVYDCYRPQRAVDDFVAWARDLADQQMKPEFYPRVDKARLFADGYIAEKSGHSRASTVDLTLVALPTRPEPDYVAGEPLVDCAAPAGQRFADTSIDMGTGYDCFDTLAHTLDPRVQGSQLDNRLLLKTGLEQHGFENYDKEWWHFTLTPEAYPDTSFDVPVAPSSAQR</sequence>
<comment type="catalytic activity">
    <reaction evidence="1 9 10">
        <text>D-alanyl-D-alanine + H2O = 2 D-alanine</text>
        <dbReference type="Rhea" id="RHEA:20661"/>
        <dbReference type="ChEBI" id="CHEBI:15377"/>
        <dbReference type="ChEBI" id="CHEBI:57416"/>
        <dbReference type="ChEBI" id="CHEBI:57822"/>
        <dbReference type="EC" id="3.4.13.22"/>
    </reaction>
</comment>
<dbReference type="AlphaFoldDB" id="A0A7I7M9G7"/>
<keyword evidence="13" id="KW-1185">Reference proteome</keyword>
<feature type="binding site" evidence="9">
    <location>
        <position position="154"/>
    </location>
    <ligand>
        <name>Zn(2+)</name>
        <dbReference type="ChEBI" id="CHEBI:29105"/>
        <note>catalytic</note>
    </ligand>
</feature>
<feature type="site" description="Transition state stabilizer" evidence="9">
    <location>
        <position position="102"/>
    </location>
</feature>
<feature type="active site" description="Proton donor/acceptor" evidence="9">
    <location>
        <position position="236"/>
    </location>
</feature>
<dbReference type="KEGG" id="mpsc:MPSYJ_21410"/>
<dbReference type="Gene3D" id="3.30.1380.10">
    <property type="match status" value="1"/>
</dbReference>
<keyword evidence="11" id="KW-0732">Signal</keyword>
<dbReference type="Proteomes" id="UP000466514">
    <property type="component" value="Chromosome"/>
</dbReference>
<dbReference type="EMBL" id="AP022574">
    <property type="protein sequence ID" value="BBX68680.1"/>
    <property type="molecule type" value="Genomic_DNA"/>
</dbReference>
<keyword evidence="5 9" id="KW-0862">Zinc</keyword>
<dbReference type="SUPFAM" id="SSF55166">
    <property type="entry name" value="Hedgehog/DD-peptidase"/>
    <property type="match status" value="1"/>
</dbReference>
<evidence type="ECO:0000256" key="9">
    <source>
        <dbReference type="HAMAP-Rule" id="MF_01924"/>
    </source>
</evidence>
<dbReference type="GO" id="GO:0008237">
    <property type="term" value="F:metallopeptidase activity"/>
    <property type="evidence" value="ECO:0007669"/>
    <property type="project" value="UniProtKB-KW"/>
</dbReference>
<protein>
    <recommendedName>
        <fullName evidence="9 10">D-alanyl-D-alanine dipeptidase</fullName>
        <shortName evidence="9 10">D-Ala-D-Ala dipeptidase</shortName>
        <ecNumber evidence="9 10">3.4.13.22</ecNumber>
    </recommendedName>
</protein>
<dbReference type="PANTHER" id="PTHR43126">
    <property type="entry name" value="D-ALANYL-D-ALANINE DIPEPTIDASE"/>
    <property type="match status" value="1"/>
</dbReference>
<evidence type="ECO:0000256" key="7">
    <source>
        <dbReference type="ARBA" id="ARBA00023049"/>
    </source>
</evidence>
<evidence type="ECO:0000256" key="1">
    <source>
        <dbReference type="ARBA" id="ARBA00001362"/>
    </source>
</evidence>
<feature type="signal peptide" evidence="11">
    <location>
        <begin position="1"/>
        <end position="26"/>
    </location>
</feature>
<proteinExistence type="inferred from homology"/>
<keyword evidence="8 10" id="KW-0961">Cell wall biogenesis/degradation</keyword>
<reference evidence="12 13" key="1">
    <citation type="journal article" date="2019" name="Emerg. Microbes Infect.">
        <title>Comprehensive subspecies identification of 175 nontuberculous mycobacteria species based on 7547 genomic profiles.</title>
        <authorList>
            <person name="Matsumoto Y."/>
            <person name="Kinjo T."/>
            <person name="Motooka D."/>
            <person name="Nabeya D."/>
            <person name="Jung N."/>
            <person name="Uechi K."/>
            <person name="Horii T."/>
            <person name="Iida T."/>
            <person name="Fujita J."/>
            <person name="Nakamura S."/>
        </authorList>
    </citation>
    <scope>NUCLEOTIDE SEQUENCE [LARGE SCALE GENOMIC DNA]</scope>
    <source>
        <strain evidence="12 13">JCM 13323</strain>
    </source>
</reference>
<dbReference type="InterPro" id="IPR000755">
    <property type="entry name" value="A_A_dipeptidase"/>
</dbReference>
<dbReference type="Pfam" id="PF01427">
    <property type="entry name" value="Peptidase_M15"/>
    <property type="match status" value="2"/>
</dbReference>
<comment type="function">
    <text evidence="9 10">Catalyzes hydrolysis of the D-alanyl-D-alanine dipeptide.</text>
</comment>
<evidence type="ECO:0000256" key="2">
    <source>
        <dbReference type="ARBA" id="ARBA00022670"/>
    </source>
</evidence>
<accession>A0A7I7M9G7</accession>
<dbReference type="GO" id="GO:0006508">
    <property type="term" value="P:proteolysis"/>
    <property type="evidence" value="ECO:0007669"/>
    <property type="project" value="UniProtKB-KW"/>
</dbReference>
<dbReference type="HAMAP" id="MF_01924">
    <property type="entry name" value="A_A_dipeptidase"/>
    <property type="match status" value="1"/>
</dbReference>
<evidence type="ECO:0000256" key="10">
    <source>
        <dbReference type="PIRNR" id="PIRNR026671"/>
    </source>
</evidence>
<evidence type="ECO:0000256" key="11">
    <source>
        <dbReference type="SAM" id="SignalP"/>
    </source>
</evidence>
<gene>
    <name evidence="12" type="ORF">MPSYJ_21410</name>
</gene>
<dbReference type="GO" id="GO:0008270">
    <property type="term" value="F:zinc ion binding"/>
    <property type="evidence" value="ECO:0007669"/>
    <property type="project" value="UniProtKB-UniRule"/>
</dbReference>
<dbReference type="InterPro" id="IPR009045">
    <property type="entry name" value="Zn_M74/Hedgehog-like"/>
</dbReference>
<comment type="similarity">
    <text evidence="9 10">Belongs to the peptidase M15D family.</text>
</comment>